<dbReference type="AlphaFoldDB" id="A0A645EJT0"/>
<protein>
    <submittedName>
        <fullName evidence="1">Uncharacterized protein</fullName>
    </submittedName>
</protein>
<accession>A0A645EJT0</accession>
<reference evidence="1" key="1">
    <citation type="submission" date="2019-08" db="EMBL/GenBank/DDBJ databases">
        <authorList>
            <person name="Kucharzyk K."/>
            <person name="Murdoch R.W."/>
            <person name="Higgins S."/>
            <person name="Loffler F."/>
        </authorList>
    </citation>
    <scope>NUCLEOTIDE SEQUENCE</scope>
</reference>
<comment type="caution">
    <text evidence="1">The sequence shown here is derived from an EMBL/GenBank/DDBJ whole genome shotgun (WGS) entry which is preliminary data.</text>
</comment>
<evidence type="ECO:0000313" key="1">
    <source>
        <dbReference type="EMBL" id="MPN02268.1"/>
    </source>
</evidence>
<name>A0A645EJT0_9ZZZZ</name>
<sequence length="229" mass="26646">MIFVFTEIFHPVGVRIDNIFYDLKPVFMIRQFLKRTHTAQLFKISGNRDRDQAGTPGKIKQHRVSASVFQSRLKKICVIIVQLDQDIDVSHIDLKGDALYDFAKFYVFVHNKQREIKFIGTSQILGRYLIDKPVDLYADSGSYVTKIAYSGKPGVNVILERVPCGKHKLPALDLSIKVRRFLYRYICYITVKAASARYKTYVVFKHRDFSKPLDVYRFTHNVHLLLLKL</sequence>
<gene>
    <name evidence="1" type="ORF">SDC9_149482</name>
</gene>
<organism evidence="1">
    <name type="scientific">bioreactor metagenome</name>
    <dbReference type="NCBI Taxonomy" id="1076179"/>
    <lineage>
        <taxon>unclassified sequences</taxon>
        <taxon>metagenomes</taxon>
        <taxon>ecological metagenomes</taxon>
    </lineage>
</organism>
<dbReference type="EMBL" id="VSSQ01048220">
    <property type="protein sequence ID" value="MPN02268.1"/>
    <property type="molecule type" value="Genomic_DNA"/>
</dbReference>
<proteinExistence type="predicted"/>